<protein>
    <submittedName>
        <fullName evidence="2">Uncharacterized protein</fullName>
    </submittedName>
</protein>
<organism evidence="2 3">
    <name type="scientific">Sedimentimonas flavescens</name>
    <dbReference type="NCBI Taxonomy" id="2851012"/>
    <lineage>
        <taxon>Bacteria</taxon>
        <taxon>Pseudomonadati</taxon>
        <taxon>Pseudomonadota</taxon>
        <taxon>Alphaproteobacteria</taxon>
        <taxon>Rhodobacterales</taxon>
        <taxon>Rhodobacter group</taxon>
        <taxon>Sedimentimonas</taxon>
    </lineage>
</organism>
<sequence>MAKKRVVKLGNGVGVDMSRMTFLGFLSITALILSGGRLEIFKRHGMKTLVEYGKPE</sequence>
<keyword evidence="1" id="KW-0472">Membrane</keyword>
<evidence type="ECO:0000313" key="2">
    <source>
        <dbReference type="EMBL" id="MCV2877606.1"/>
    </source>
</evidence>
<evidence type="ECO:0000256" key="1">
    <source>
        <dbReference type="SAM" id="Phobius"/>
    </source>
</evidence>
<dbReference type="Proteomes" id="UP001526166">
    <property type="component" value="Unassembled WGS sequence"/>
</dbReference>
<reference evidence="2 3" key="1">
    <citation type="submission" date="2022-10" db="EMBL/GenBank/DDBJ databases">
        <title>Sinirhodobacter sp. nov., isolated from ocean surface sediments.</title>
        <authorList>
            <person name="He W."/>
            <person name="Wang L."/>
            <person name="Zhang D.-F."/>
        </authorList>
    </citation>
    <scope>NUCLEOTIDE SEQUENCE [LARGE SCALE GENOMIC DNA]</scope>
    <source>
        <strain evidence="2 3">WL0115</strain>
    </source>
</reference>
<keyword evidence="1" id="KW-1133">Transmembrane helix</keyword>
<accession>A0ABT2ZV27</accession>
<dbReference type="EMBL" id="JAOWKW010000001">
    <property type="protein sequence ID" value="MCV2877606.1"/>
    <property type="molecule type" value="Genomic_DNA"/>
</dbReference>
<name>A0ABT2ZV27_9RHOB</name>
<proteinExistence type="predicted"/>
<comment type="caution">
    <text evidence="2">The sequence shown here is derived from an EMBL/GenBank/DDBJ whole genome shotgun (WGS) entry which is preliminary data.</text>
</comment>
<evidence type="ECO:0000313" key="3">
    <source>
        <dbReference type="Proteomes" id="UP001526166"/>
    </source>
</evidence>
<feature type="transmembrane region" description="Helical" evidence="1">
    <location>
        <begin position="20"/>
        <end position="38"/>
    </location>
</feature>
<keyword evidence="1" id="KW-0812">Transmembrane</keyword>
<dbReference type="RefSeq" id="WP_263846891.1">
    <property type="nucleotide sequence ID" value="NZ_JAOWKW010000001.1"/>
</dbReference>
<gene>
    <name evidence="2" type="ORF">OE699_01970</name>
</gene>
<keyword evidence="3" id="KW-1185">Reference proteome</keyword>